<dbReference type="AlphaFoldDB" id="A0A5E8B537"/>
<dbReference type="CDD" id="cd22907">
    <property type="entry name" value="HFD_NFYB"/>
    <property type="match status" value="1"/>
</dbReference>
<protein>
    <recommendedName>
        <fullName evidence="7">Transcription factor CBF/NF-Y/archaeal histone domain-containing protein</fullName>
    </recommendedName>
</protein>
<dbReference type="FunFam" id="1.10.20.10:FF:000099">
    <property type="entry name" value="nuclear transcription factor Y subunit beta"/>
    <property type="match status" value="1"/>
</dbReference>
<evidence type="ECO:0000256" key="5">
    <source>
        <dbReference type="SAM" id="Coils"/>
    </source>
</evidence>
<evidence type="ECO:0000313" key="8">
    <source>
        <dbReference type="EMBL" id="VVT46415.1"/>
    </source>
</evidence>
<dbReference type="GO" id="GO:0000978">
    <property type="term" value="F:RNA polymerase II cis-regulatory region sequence-specific DNA binding"/>
    <property type="evidence" value="ECO:0007669"/>
    <property type="project" value="TreeGrafter"/>
</dbReference>
<keyword evidence="5" id="KW-0175">Coiled coil</keyword>
<evidence type="ECO:0000256" key="4">
    <source>
        <dbReference type="ARBA" id="ARBA00023163"/>
    </source>
</evidence>
<evidence type="ECO:0000259" key="7">
    <source>
        <dbReference type="Pfam" id="PF00808"/>
    </source>
</evidence>
<dbReference type="OrthoDB" id="386949at2759"/>
<gene>
    <name evidence="8" type="ORF">SAPINGB_P001202</name>
</gene>
<keyword evidence="4" id="KW-0804">Transcription</keyword>
<dbReference type="GO" id="GO:0001228">
    <property type="term" value="F:DNA-binding transcription activator activity, RNA polymerase II-specific"/>
    <property type="evidence" value="ECO:0007669"/>
    <property type="project" value="InterPro"/>
</dbReference>
<evidence type="ECO:0000256" key="1">
    <source>
        <dbReference type="ARBA" id="ARBA00009053"/>
    </source>
</evidence>
<dbReference type="EMBL" id="CABVLU010000001">
    <property type="protein sequence ID" value="VVT46415.1"/>
    <property type="molecule type" value="Genomic_DNA"/>
</dbReference>
<dbReference type="GeneID" id="43580025"/>
<proteinExistence type="inferred from homology"/>
<evidence type="ECO:0000256" key="2">
    <source>
        <dbReference type="ARBA" id="ARBA00023015"/>
    </source>
</evidence>
<feature type="domain" description="Transcription factor CBF/NF-Y/archaeal histone" evidence="7">
    <location>
        <begin position="12"/>
        <end position="76"/>
    </location>
</feature>
<dbReference type="Gene3D" id="1.10.20.10">
    <property type="entry name" value="Histone, subunit A"/>
    <property type="match status" value="1"/>
</dbReference>
<dbReference type="PANTHER" id="PTHR11064">
    <property type="entry name" value="CCAAT-BINDING TRANSCRIPTION FACTOR-RELATED"/>
    <property type="match status" value="1"/>
</dbReference>
<dbReference type="InterPro" id="IPR027113">
    <property type="entry name" value="Transc_fact_NFYB/HAP3"/>
</dbReference>
<feature type="compositionally biased region" description="Polar residues" evidence="6">
    <location>
        <begin position="249"/>
        <end position="269"/>
    </location>
</feature>
<dbReference type="RefSeq" id="XP_031851816.1">
    <property type="nucleotide sequence ID" value="XM_031995925.1"/>
</dbReference>
<keyword evidence="3" id="KW-0238">DNA-binding</keyword>
<feature type="coiled-coil region" evidence="5">
    <location>
        <begin position="101"/>
        <end position="128"/>
    </location>
</feature>
<name>A0A5E8B537_9ASCO</name>
<dbReference type="SUPFAM" id="SSF47113">
    <property type="entry name" value="Histone-fold"/>
    <property type="match status" value="1"/>
</dbReference>
<comment type="similarity">
    <text evidence="1">Belongs to the NFYB/HAP3 subunit family.</text>
</comment>
<feature type="region of interest" description="Disordered" evidence="6">
    <location>
        <begin position="236"/>
        <end position="272"/>
    </location>
</feature>
<reference evidence="8 9" key="1">
    <citation type="submission" date="2019-09" db="EMBL/GenBank/DDBJ databases">
        <authorList>
            <person name="Brejova B."/>
        </authorList>
    </citation>
    <scope>NUCLEOTIDE SEQUENCE [LARGE SCALE GENOMIC DNA]</scope>
</reference>
<dbReference type="GO" id="GO:0016602">
    <property type="term" value="C:CCAAT-binding factor complex"/>
    <property type="evidence" value="ECO:0007669"/>
    <property type="project" value="InterPro"/>
</dbReference>
<dbReference type="Proteomes" id="UP000398389">
    <property type="component" value="Unassembled WGS sequence"/>
</dbReference>
<dbReference type="GO" id="GO:0046982">
    <property type="term" value="F:protein heterodimerization activity"/>
    <property type="evidence" value="ECO:0007669"/>
    <property type="project" value="InterPro"/>
</dbReference>
<keyword evidence="2" id="KW-0805">Transcription regulation</keyword>
<keyword evidence="9" id="KW-1185">Reference proteome</keyword>
<dbReference type="PRINTS" id="PR00615">
    <property type="entry name" value="CCAATSUBUNTA"/>
</dbReference>
<dbReference type="PANTHER" id="PTHR11064:SF9">
    <property type="entry name" value="NUCLEAR TRANSCRIPTION FACTOR Y SUBUNIT BETA"/>
    <property type="match status" value="1"/>
</dbReference>
<dbReference type="Pfam" id="PF00808">
    <property type="entry name" value="CBFD_NFYB_HMF"/>
    <property type="match status" value="1"/>
</dbReference>
<dbReference type="InterPro" id="IPR009072">
    <property type="entry name" value="Histone-fold"/>
</dbReference>
<evidence type="ECO:0000256" key="6">
    <source>
        <dbReference type="SAM" id="MobiDB-lite"/>
    </source>
</evidence>
<accession>A0A5E8B537</accession>
<organism evidence="8 9">
    <name type="scientific">Magnusiomyces paraingens</name>
    <dbReference type="NCBI Taxonomy" id="2606893"/>
    <lineage>
        <taxon>Eukaryota</taxon>
        <taxon>Fungi</taxon>
        <taxon>Dikarya</taxon>
        <taxon>Ascomycota</taxon>
        <taxon>Saccharomycotina</taxon>
        <taxon>Dipodascomycetes</taxon>
        <taxon>Dipodascales</taxon>
        <taxon>Dipodascaceae</taxon>
        <taxon>Magnusiomyces</taxon>
    </lineage>
</organism>
<dbReference type="InterPro" id="IPR003958">
    <property type="entry name" value="CBFA_NFYB_domain"/>
</dbReference>
<evidence type="ECO:0000256" key="3">
    <source>
        <dbReference type="ARBA" id="ARBA00023125"/>
    </source>
</evidence>
<sequence length="291" mass="31378">MAEYELREQDKWLPIANVSRIMKNALPDNAKISKEAKECMQECVSEFVSFITSEASEKCCAERRKTVNGEDILFAMMSLGFENYAEVLKIYLTKYRQAQNLKQEREHRQKQERVAAEATAAAEAAAAEAEAVVASAAATGDEMIPIDAESGPSPDDDLALNAAAAAAAGGLPLTALMNDSSIKSEEEQQQQQFEYQTANLHDIENAQETSSTASADARAQSLEIGMGAFDYAAATAESDPENDPANDDGTGNSSNTVSRAGPPDTTTGMSFYDDYSPMNGTYSNNVEMAPY</sequence>
<evidence type="ECO:0000313" key="9">
    <source>
        <dbReference type="Proteomes" id="UP000398389"/>
    </source>
</evidence>